<feature type="active site" description="Nucleophile" evidence="6">
    <location>
        <position position="132"/>
    </location>
</feature>
<dbReference type="AlphaFoldDB" id="A0A0H2ZZ03"/>
<dbReference type="InterPro" id="IPR051340">
    <property type="entry name" value="Haloalkane_dehalogenase"/>
</dbReference>
<comment type="catalytic activity">
    <reaction evidence="1 6">
        <text>1-haloalkane + H2O = a halide anion + a primary alcohol + H(+)</text>
        <dbReference type="Rhea" id="RHEA:19081"/>
        <dbReference type="ChEBI" id="CHEBI:15377"/>
        <dbReference type="ChEBI" id="CHEBI:15378"/>
        <dbReference type="ChEBI" id="CHEBI:15734"/>
        <dbReference type="ChEBI" id="CHEBI:16042"/>
        <dbReference type="ChEBI" id="CHEBI:18060"/>
        <dbReference type="EC" id="3.8.1.5"/>
    </reaction>
</comment>
<feature type="domain" description="AB hydrolase-1" evidence="7">
    <location>
        <begin position="56"/>
        <end position="293"/>
    </location>
</feature>
<dbReference type="EMBL" id="CP000479">
    <property type="protein sequence ID" value="ABK67977.1"/>
    <property type="molecule type" value="Genomic_DNA"/>
</dbReference>
<name>A0A0H2ZZ03_MYCA1</name>
<protein>
    <recommendedName>
        <fullName evidence="4 6">Haloalkane dehalogenase</fullName>
        <ecNumber evidence="4 6">3.8.1.5</ecNumber>
    </recommendedName>
</protein>
<reference evidence="8 9" key="1">
    <citation type="submission" date="2006-10" db="EMBL/GenBank/DDBJ databases">
        <authorList>
            <person name="Fleischmann R.D."/>
            <person name="Dodson R.J."/>
            <person name="Haft D.H."/>
            <person name="Merkel J.S."/>
            <person name="Nelson W.C."/>
            <person name="Fraser C.M."/>
        </authorList>
    </citation>
    <scope>NUCLEOTIDE SEQUENCE [LARGE SCALE GENOMIC DNA]</scope>
    <source>
        <strain evidence="8 9">104</strain>
    </source>
</reference>
<gene>
    <name evidence="6" type="primary">dhmA</name>
    <name evidence="8" type="ordered locus">MAV_2130</name>
</gene>
<dbReference type="Gene3D" id="3.40.50.1820">
    <property type="entry name" value="alpha/beta hydrolase"/>
    <property type="match status" value="1"/>
</dbReference>
<proteinExistence type="inferred from homology"/>
<comment type="subunit">
    <text evidence="3 6">Monomer.</text>
</comment>
<dbReference type="Pfam" id="PF00561">
    <property type="entry name" value="Abhydrolase_1"/>
    <property type="match status" value="1"/>
</dbReference>
<dbReference type="PRINTS" id="PR00111">
    <property type="entry name" value="ABHYDROLASE"/>
</dbReference>
<feature type="active site" description="Proton acceptor" evidence="6">
    <location>
        <position position="288"/>
    </location>
</feature>
<keyword evidence="5 6" id="KW-0378">Hydrolase</keyword>
<evidence type="ECO:0000313" key="8">
    <source>
        <dbReference type="EMBL" id="ABK67977.1"/>
    </source>
</evidence>
<evidence type="ECO:0000256" key="4">
    <source>
        <dbReference type="ARBA" id="ARBA00012065"/>
    </source>
</evidence>
<dbReference type="GO" id="GO:0004301">
    <property type="term" value="F:epoxide hydrolase activity"/>
    <property type="evidence" value="ECO:0007669"/>
    <property type="project" value="TreeGrafter"/>
</dbReference>
<evidence type="ECO:0000313" key="9">
    <source>
        <dbReference type="Proteomes" id="UP000001574"/>
    </source>
</evidence>
<dbReference type="InterPro" id="IPR029058">
    <property type="entry name" value="AB_hydrolase_fold"/>
</dbReference>
<dbReference type="HAMAP" id="MF_01230">
    <property type="entry name" value="Haloalk_dehal_type1"/>
    <property type="match status" value="1"/>
</dbReference>
<evidence type="ECO:0000259" key="7">
    <source>
        <dbReference type="Pfam" id="PF00561"/>
    </source>
</evidence>
<dbReference type="Proteomes" id="UP000001574">
    <property type="component" value="Chromosome"/>
</dbReference>
<dbReference type="InterPro" id="IPR000639">
    <property type="entry name" value="Epox_hydrolase-like"/>
</dbReference>
<accession>A0A0H2ZZ03</accession>
<organism evidence="8 9">
    <name type="scientific">Mycobacterium avium (strain 104)</name>
    <dbReference type="NCBI Taxonomy" id="243243"/>
    <lineage>
        <taxon>Bacteria</taxon>
        <taxon>Bacillati</taxon>
        <taxon>Actinomycetota</taxon>
        <taxon>Actinomycetes</taxon>
        <taxon>Mycobacteriales</taxon>
        <taxon>Mycobacteriaceae</taxon>
        <taxon>Mycobacterium</taxon>
        <taxon>Mycobacterium avium complex (MAC)</taxon>
    </lineage>
</organism>
<comment type="function">
    <text evidence="6">Catalyzes hydrolytic cleavage of carbon-halogen bonds in halogenated aliphatic compounds, leading to the formation of the corresponding primary alcohols, halide ions and protons.</text>
</comment>
<dbReference type="InterPro" id="IPR023489">
    <property type="entry name" value="Haloalkane_dehalogenase_1"/>
</dbReference>
<dbReference type="PRINTS" id="PR00412">
    <property type="entry name" value="EPOXHYDRLASE"/>
</dbReference>
<dbReference type="HOGENOM" id="CLU_020336_13_3_11"/>
<dbReference type="KEGG" id="mav:MAV_2130"/>
<evidence type="ECO:0000256" key="1">
    <source>
        <dbReference type="ARBA" id="ARBA00001644"/>
    </source>
</evidence>
<dbReference type="PANTHER" id="PTHR42977">
    <property type="entry name" value="HYDROLASE-RELATED"/>
    <property type="match status" value="1"/>
</dbReference>
<dbReference type="NCBIfam" id="NF002043">
    <property type="entry name" value="PRK00870.1"/>
    <property type="match status" value="1"/>
</dbReference>
<feature type="active site" description="Proton donor" evidence="6">
    <location>
        <position position="259"/>
    </location>
</feature>
<evidence type="ECO:0000256" key="5">
    <source>
        <dbReference type="ARBA" id="ARBA00022801"/>
    </source>
</evidence>
<evidence type="ECO:0000256" key="6">
    <source>
        <dbReference type="HAMAP-Rule" id="MF_01230"/>
    </source>
</evidence>
<dbReference type="SUPFAM" id="SSF53474">
    <property type="entry name" value="alpha/beta-Hydrolases"/>
    <property type="match status" value="1"/>
</dbReference>
<dbReference type="EC" id="3.8.1.5" evidence="4 6"/>
<dbReference type="InterPro" id="IPR000073">
    <property type="entry name" value="AB_hydrolase_1"/>
</dbReference>
<dbReference type="PANTHER" id="PTHR42977:SF3">
    <property type="entry name" value="AB HYDROLASE-1 DOMAIN-CONTAINING PROTEIN"/>
    <property type="match status" value="1"/>
</dbReference>
<evidence type="ECO:0000256" key="3">
    <source>
        <dbReference type="ARBA" id="ARBA00011245"/>
    </source>
</evidence>
<comment type="similarity">
    <text evidence="2 6">Belongs to the haloalkane dehalogenase family. Type 1 subfamily.</text>
</comment>
<evidence type="ECO:0000256" key="2">
    <source>
        <dbReference type="ARBA" id="ARBA00008794"/>
    </source>
</evidence>
<dbReference type="GO" id="GO:0018786">
    <property type="term" value="F:haloalkane dehalogenase activity"/>
    <property type="evidence" value="ECO:0007669"/>
    <property type="project" value="UniProtKB-UniRule"/>
</dbReference>
<sequence length="310" mass="34863">MPVHAEELNMHVLRTPDSRFENLEDYPFVAHYLDVTARDTRPLRMHYLDEGPIDGPPIVLLHGEPTWSYLYRTMITPLTDAGNRVLAPDLIGFGRSDKPSRIEDYSYQRHVDWVVSWFEHLNLSDVTLFVQDWGSLIGLRIAAEQPDRVGRLVVANGFLPTAQRRTPPAFYAWRAFARYSPVLPAGRIVSVGTVRRVSSKVRAGYDAPFPDKTYQAGARAFPQLVPTSPADPAIPANRKAWEALGRWEKPFLAIFGARDPILGHADSPLIKHIPGAAGQPHARINASHFIQEDRGPELAERILSWQQALL</sequence>